<dbReference type="EMBL" id="HBUF01081172">
    <property type="protein sequence ID" value="CAG6632941.1"/>
    <property type="molecule type" value="Transcribed_RNA"/>
</dbReference>
<sequence>MSACLKFKERKSASRKEKEKNKHQNQPPVDAIHIIGKAGDMLCRLKGYVMLVEEPFVFVSKGMTELNTHIILGGKLILSFQQTLFFHVSIILCQVNEKKERKTSKKKNNIQNTWRSKYR</sequence>
<accession>A0A8D8QJE6</accession>
<evidence type="ECO:0000313" key="2">
    <source>
        <dbReference type="EMBL" id="CAG6632941.1"/>
    </source>
</evidence>
<evidence type="ECO:0000256" key="1">
    <source>
        <dbReference type="SAM" id="MobiDB-lite"/>
    </source>
</evidence>
<reference evidence="2" key="1">
    <citation type="submission" date="2021-05" db="EMBL/GenBank/DDBJ databases">
        <authorList>
            <person name="Alioto T."/>
            <person name="Alioto T."/>
            <person name="Gomez Garrido J."/>
        </authorList>
    </citation>
    <scope>NUCLEOTIDE SEQUENCE</scope>
</reference>
<protein>
    <submittedName>
        <fullName evidence="2">Uncharacterized protein</fullName>
    </submittedName>
</protein>
<feature type="region of interest" description="Disordered" evidence="1">
    <location>
        <begin position="1"/>
        <end position="29"/>
    </location>
</feature>
<name>A0A8D8QJE6_9HEMI</name>
<organism evidence="2">
    <name type="scientific">Cacopsylla melanoneura</name>
    <dbReference type="NCBI Taxonomy" id="428564"/>
    <lineage>
        <taxon>Eukaryota</taxon>
        <taxon>Metazoa</taxon>
        <taxon>Ecdysozoa</taxon>
        <taxon>Arthropoda</taxon>
        <taxon>Hexapoda</taxon>
        <taxon>Insecta</taxon>
        <taxon>Pterygota</taxon>
        <taxon>Neoptera</taxon>
        <taxon>Paraneoptera</taxon>
        <taxon>Hemiptera</taxon>
        <taxon>Sternorrhyncha</taxon>
        <taxon>Psylloidea</taxon>
        <taxon>Psyllidae</taxon>
        <taxon>Psyllinae</taxon>
        <taxon>Cacopsylla</taxon>
    </lineage>
</organism>
<proteinExistence type="predicted"/>
<feature type="compositionally biased region" description="Polar residues" evidence="1">
    <location>
        <begin position="110"/>
        <end position="119"/>
    </location>
</feature>
<dbReference type="AlphaFoldDB" id="A0A8D8QJE6"/>
<feature type="compositionally biased region" description="Basic and acidic residues" evidence="1">
    <location>
        <begin position="1"/>
        <end position="22"/>
    </location>
</feature>
<feature type="region of interest" description="Disordered" evidence="1">
    <location>
        <begin position="98"/>
        <end position="119"/>
    </location>
</feature>